<dbReference type="GO" id="GO:0008270">
    <property type="term" value="F:zinc ion binding"/>
    <property type="evidence" value="ECO:0007669"/>
    <property type="project" value="UniProtKB-KW"/>
</dbReference>
<keyword evidence="3" id="KW-0479">Metal-binding</keyword>
<dbReference type="GO" id="GO:0031380">
    <property type="term" value="C:nuclear RNA-directed RNA polymerase complex"/>
    <property type="evidence" value="ECO:0007669"/>
    <property type="project" value="TreeGrafter"/>
</dbReference>
<proteinExistence type="predicted"/>
<evidence type="ECO:0000256" key="8">
    <source>
        <dbReference type="SAM" id="MobiDB-lite"/>
    </source>
</evidence>
<dbReference type="CDD" id="cd18808">
    <property type="entry name" value="SF1_C_Upf1"/>
    <property type="match status" value="1"/>
</dbReference>
<evidence type="ECO:0000256" key="7">
    <source>
        <dbReference type="ARBA" id="ARBA00022859"/>
    </source>
</evidence>
<reference evidence="10 11" key="1">
    <citation type="submission" date="2018-02" db="EMBL/GenBank/DDBJ databases">
        <title>The genomes of Aspergillus section Nigri reveals drivers in fungal speciation.</title>
        <authorList>
            <consortium name="DOE Joint Genome Institute"/>
            <person name="Vesth T.C."/>
            <person name="Nybo J."/>
            <person name="Theobald S."/>
            <person name="Brandl J."/>
            <person name="Frisvad J.C."/>
            <person name="Nielsen K.F."/>
            <person name="Lyhne E.K."/>
            <person name="Kogle M.E."/>
            <person name="Kuo A."/>
            <person name="Riley R."/>
            <person name="Clum A."/>
            <person name="Nolan M."/>
            <person name="Lipzen A."/>
            <person name="Salamov A."/>
            <person name="Henrissat B."/>
            <person name="Wiebenga A."/>
            <person name="De vries R.P."/>
            <person name="Grigoriev I.V."/>
            <person name="Mortensen U.H."/>
            <person name="Andersen M.R."/>
            <person name="Baker S.E."/>
        </authorList>
    </citation>
    <scope>NUCLEOTIDE SEQUENCE [LARGE SCALE GENOMIC DNA]</scope>
    <source>
        <strain evidence="10 11">CBS 115571</strain>
    </source>
</reference>
<dbReference type="EMBL" id="KZ825101">
    <property type="protein sequence ID" value="PYI24674.1"/>
    <property type="molecule type" value="Genomic_DNA"/>
</dbReference>
<dbReference type="PANTHER" id="PTHR10887">
    <property type="entry name" value="DNA2/NAM7 HELICASE FAMILY"/>
    <property type="match status" value="1"/>
</dbReference>
<keyword evidence="6" id="KW-0862">Zinc</keyword>
<evidence type="ECO:0000256" key="2">
    <source>
        <dbReference type="ARBA" id="ARBA00022490"/>
    </source>
</evidence>
<feature type="region of interest" description="Disordered" evidence="8">
    <location>
        <begin position="45"/>
        <end position="66"/>
    </location>
</feature>
<evidence type="ECO:0000256" key="6">
    <source>
        <dbReference type="ARBA" id="ARBA00022833"/>
    </source>
</evidence>
<dbReference type="Pfam" id="PF13087">
    <property type="entry name" value="AAA_12"/>
    <property type="match status" value="1"/>
</dbReference>
<feature type="domain" description="RZ-type" evidence="9">
    <location>
        <begin position="1276"/>
        <end position="1351"/>
    </location>
</feature>
<dbReference type="GO" id="GO:0004386">
    <property type="term" value="F:helicase activity"/>
    <property type="evidence" value="ECO:0007669"/>
    <property type="project" value="InterPro"/>
</dbReference>
<organism evidence="10 11">
    <name type="scientific">Aspergillus violaceofuscus (strain CBS 115571)</name>
    <dbReference type="NCBI Taxonomy" id="1450538"/>
    <lineage>
        <taxon>Eukaryota</taxon>
        <taxon>Fungi</taxon>
        <taxon>Dikarya</taxon>
        <taxon>Ascomycota</taxon>
        <taxon>Pezizomycotina</taxon>
        <taxon>Eurotiomycetes</taxon>
        <taxon>Eurotiomycetidae</taxon>
        <taxon>Eurotiales</taxon>
        <taxon>Aspergillaceae</taxon>
        <taxon>Aspergillus</taxon>
    </lineage>
</organism>
<keyword evidence="5" id="KW-0067">ATP-binding</keyword>
<dbReference type="GO" id="GO:0002376">
    <property type="term" value="P:immune system process"/>
    <property type="evidence" value="ECO:0007669"/>
    <property type="project" value="UniProtKB-KW"/>
</dbReference>
<evidence type="ECO:0000256" key="1">
    <source>
        <dbReference type="ARBA" id="ARBA00004496"/>
    </source>
</evidence>
<keyword evidence="4" id="KW-0863">Zinc-finger</keyword>
<keyword evidence="11" id="KW-1185">Reference proteome</keyword>
<evidence type="ECO:0000313" key="10">
    <source>
        <dbReference type="EMBL" id="PYI24674.1"/>
    </source>
</evidence>
<dbReference type="GO" id="GO:0003677">
    <property type="term" value="F:DNA binding"/>
    <property type="evidence" value="ECO:0007669"/>
    <property type="project" value="UniProtKB-KW"/>
</dbReference>
<dbReference type="InterPro" id="IPR047187">
    <property type="entry name" value="SF1_C_Upf1"/>
</dbReference>
<accession>A0A2V5HRD2</accession>
<evidence type="ECO:0000256" key="3">
    <source>
        <dbReference type="ARBA" id="ARBA00022723"/>
    </source>
</evidence>
<dbReference type="SUPFAM" id="SSF52540">
    <property type="entry name" value="P-loop containing nucleoside triphosphate hydrolases"/>
    <property type="match status" value="1"/>
</dbReference>
<dbReference type="GO" id="GO:0031048">
    <property type="term" value="P:regulatory ncRNA-mediated heterochromatin formation"/>
    <property type="evidence" value="ECO:0007669"/>
    <property type="project" value="TreeGrafter"/>
</dbReference>
<dbReference type="PANTHER" id="PTHR10887:SF445">
    <property type="entry name" value="NFX1-TYPE ZINC FINGER-CONTAINING PROTEIN 1"/>
    <property type="match status" value="1"/>
</dbReference>
<protein>
    <submittedName>
        <fullName evidence="10">Putative DNA-binding protein smubp-2</fullName>
    </submittedName>
</protein>
<evidence type="ECO:0000259" key="9">
    <source>
        <dbReference type="PROSITE" id="PS51981"/>
    </source>
</evidence>
<name>A0A2V5HRD2_ASPV1</name>
<dbReference type="GO" id="GO:0005737">
    <property type="term" value="C:cytoplasm"/>
    <property type="evidence" value="ECO:0007669"/>
    <property type="project" value="UniProtKB-SubCell"/>
</dbReference>
<dbReference type="Proteomes" id="UP000249829">
    <property type="component" value="Unassembled WGS sequence"/>
</dbReference>
<gene>
    <name evidence="10" type="ORF">BO99DRAFT_478249</name>
</gene>
<dbReference type="PROSITE" id="PS51981">
    <property type="entry name" value="ZF_RZ"/>
    <property type="match status" value="1"/>
</dbReference>
<comment type="subcellular location">
    <subcellularLocation>
        <location evidence="1">Cytoplasm</location>
    </subcellularLocation>
</comment>
<dbReference type="InterPro" id="IPR041679">
    <property type="entry name" value="DNA2/NAM7-like_C"/>
</dbReference>
<keyword evidence="5" id="KW-0378">Hydrolase</keyword>
<evidence type="ECO:0000313" key="11">
    <source>
        <dbReference type="Proteomes" id="UP000249829"/>
    </source>
</evidence>
<feature type="compositionally biased region" description="Basic residues" evidence="8">
    <location>
        <begin position="51"/>
        <end position="62"/>
    </location>
</feature>
<dbReference type="Pfam" id="PF20173">
    <property type="entry name" value="ZnF_RZ-type"/>
    <property type="match status" value="1"/>
</dbReference>
<dbReference type="OMA" id="RARTICT"/>
<keyword evidence="2" id="KW-0963">Cytoplasm</keyword>
<dbReference type="InterPro" id="IPR045055">
    <property type="entry name" value="DNA2/NAM7-like"/>
</dbReference>
<evidence type="ECO:0000256" key="5">
    <source>
        <dbReference type="ARBA" id="ARBA00022806"/>
    </source>
</evidence>
<sequence length="1355" mass="152353">MTATKREEWWKMSKRLQPGALVCLITRTNFVLFCTVVQQQQQPVNMAQGHGARKQRREKNHLRSLSEDPQVARITVELTDGRNKNIQSLLRQYTEQEPCSALVEFPGVLLPAFEPTLRALQLKRTANLPLSGLIIPPRPSTSEPNTVSPPLYALKPGFRFDLRCLTNEDRELYVYPDQPADLQTLRQHSSLDDAQATTLVDALQRRLGLIQGPPGTGKSYTGVAIIKVLLANKGPDMADSGPNLCVTYTNHALDQLLGSLLEGKVTEQILFQLRTLARKFDKTKFEKRGQWESHRFLEDCAHEDGFKHQEGKNCKKADTNHVRKVEEMTSVKLTQMSHFERQASEMEEQLIKICGSHHTAKRELDNIRSEVDLRCLAQADIVGVKTSGLARNLDMLRRLKSKAVLSEEAGEVLEAHVLTTLLLSLRPQVQNYELSRENKNGGEKYGLDSPMDANLPFSTLNTQRRMHPSIAHLVRGTLYPQLQDALSVDRLLWLDNRVPEADPSIEDATATSKWKDYEVEMTTALVSHLLRQGKYRSDDIAVITPYLGQLHKLRRRLGQLYTIALGDHDEDDLNKAGFDDDPTSNCTGVRSALLESGEEASVVVISLVRSNPQTHCGFLRTPNRVNVLLSRAKHGMYITGNSMTSMHVPMWADVLEMLEENGNIRTRLELQCPRHPESEITVCEPSDFPRLSPEGGCNLRCERRMPCGHACVQKCHSEILHNAVYCLEPCQRPLRGCSHPCPQKCGDQSPPKCMTNQSQDLSTVRNDITVACHVDVTAPHYKCTAQCRTPLTCGHLCKHPCVKCVTKSDTAETLTDHGICKQECKTPCHGSAVCPPCQSACDIRCGHSRCDNKCSDSCTPCVVEICLSACPHSRCTMPCAAPCDHVPCSKRCDQFLACGHQCPSVCGEICPLARYCQVCGDDEIQNHMVDFILGETYRDINLDENPCVFPRCGHFLTVENMDAQMDMKKYYILDGREKPVGIAAAMEPFSMDDIKTWASCPGPLRDIARYGRLVRRALLDESTKRLILYMNREFVPLAQTLPRCIRQLQELTNEQPIVWPATVKIAGKCEGQLATMCNILSQASKRRWRYILDLRQAIKRYMKQVTPEEQPYSKVRNLVEIARRRKEATESFKPEDDILQLKGSAQATALNLRLDIALLADFLRLHREAPKQTRSAVEMDLSKNRDQCKALMKTAELSNHIVHQTEGYIFLAQLHGFERSYAASPELVERHMAHAQEALNHARTLCTSWPAQTRGMMDEVHGVERMLLGAKFYTPVTNDERMAVITAMAQEFRGTGHWYYRRSGHPFTIGECGMAMERAVCSECGEPVGGQNHIATEGVTRAADLEDSLARLNLH</sequence>
<dbReference type="InterPro" id="IPR027417">
    <property type="entry name" value="P-loop_NTPase"/>
</dbReference>
<dbReference type="Pfam" id="PF13086">
    <property type="entry name" value="AAA_11"/>
    <property type="match status" value="1"/>
</dbReference>
<evidence type="ECO:0000256" key="4">
    <source>
        <dbReference type="ARBA" id="ARBA00022771"/>
    </source>
</evidence>
<keyword evidence="5" id="KW-0547">Nucleotide-binding</keyword>
<keyword evidence="10" id="KW-0238">DNA-binding</keyword>
<keyword evidence="7" id="KW-0391">Immunity</keyword>
<dbReference type="InterPro" id="IPR046439">
    <property type="entry name" value="ZF_RZ_dom"/>
</dbReference>
<dbReference type="Gene3D" id="3.40.50.300">
    <property type="entry name" value="P-loop containing nucleotide triphosphate hydrolases"/>
    <property type="match status" value="2"/>
</dbReference>
<dbReference type="STRING" id="1450538.A0A2V5HRD2"/>
<dbReference type="InterPro" id="IPR041677">
    <property type="entry name" value="DNA2/NAM7_AAA_11"/>
</dbReference>
<keyword evidence="5" id="KW-0347">Helicase</keyword>